<gene>
    <name evidence="3" type="ORF">CDV36_013402</name>
</gene>
<reference evidence="3 4" key="1">
    <citation type="submission" date="2017-06" db="EMBL/GenBank/DDBJ databases">
        <title>Comparative genomic analysis of Ambrosia Fusariam Clade fungi.</title>
        <authorList>
            <person name="Stajich J.E."/>
            <person name="Carrillo J."/>
            <person name="Kijimoto T."/>
            <person name="Eskalen A."/>
            <person name="O'Donnell K."/>
            <person name="Kasson M."/>
        </authorList>
    </citation>
    <scope>NUCLEOTIDE SEQUENCE [LARGE SCALE GENOMIC DNA]</scope>
    <source>
        <strain evidence="3">UCR3666</strain>
    </source>
</reference>
<dbReference type="EMBL" id="NKUJ01000371">
    <property type="protein sequence ID" value="RMJ07013.1"/>
    <property type="molecule type" value="Genomic_DNA"/>
</dbReference>
<evidence type="ECO:0000256" key="2">
    <source>
        <dbReference type="SAM" id="Phobius"/>
    </source>
</evidence>
<proteinExistence type="predicted"/>
<comment type="caution">
    <text evidence="3">The sequence shown here is derived from an EMBL/GenBank/DDBJ whole genome shotgun (WGS) entry which is preliminary data.</text>
</comment>
<dbReference type="Proteomes" id="UP000277212">
    <property type="component" value="Unassembled WGS sequence"/>
</dbReference>
<feature type="compositionally biased region" description="Low complexity" evidence="1">
    <location>
        <begin position="429"/>
        <end position="441"/>
    </location>
</feature>
<dbReference type="STRING" id="2010991.A0A3M2RNV7"/>
<feature type="compositionally biased region" description="Low complexity" evidence="1">
    <location>
        <begin position="185"/>
        <end position="199"/>
    </location>
</feature>
<keyword evidence="2" id="KW-0472">Membrane</keyword>
<dbReference type="OrthoDB" id="5244978at2759"/>
<name>A0A3M2RNV7_9HYPO</name>
<feature type="compositionally biased region" description="Basic and acidic residues" evidence="1">
    <location>
        <begin position="468"/>
        <end position="478"/>
    </location>
</feature>
<feature type="compositionally biased region" description="Pro residues" evidence="1">
    <location>
        <begin position="412"/>
        <end position="428"/>
    </location>
</feature>
<dbReference type="AlphaFoldDB" id="A0A3M2RNV7"/>
<accession>A0A3M2RNV7</accession>
<evidence type="ECO:0000256" key="1">
    <source>
        <dbReference type="SAM" id="MobiDB-lite"/>
    </source>
</evidence>
<evidence type="ECO:0000313" key="4">
    <source>
        <dbReference type="Proteomes" id="UP000277212"/>
    </source>
</evidence>
<feature type="region of interest" description="Disordered" evidence="1">
    <location>
        <begin position="468"/>
        <end position="515"/>
    </location>
</feature>
<keyword evidence="2" id="KW-1133">Transmembrane helix</keyword>
<feature type="transmembrane region" description="Helical" evidence="2">
    <location>
        <begin position="225"/>
        <end position="246"/>
    </location>
</feature>
<feature type="region of interest" description="Disordered" evidence="1">
    <location>
        <begin position="257"/>
        <end position="447"/>
    </location>
</feature>
<protein>
    <submittedName>
        <fullName evidence="3">Uncharacterized protein</fullName>
    </submittedName>
</protein>
<evidence type="ECO:0000313" key="3">
    <source>
        <dbReference type="EMBL" id="RMJ07013.1"/>
    </source>
</evidence>
<keyword evidence="2" id="KW-0812">Transmembrane</keyword>
<feature type="region of interest" description="Disordered" evidence="1">
    <location>
        <begin position="147"/>
        <end position="216"/>
    </location>
</feature>
<feature type="compositionally biased region" description="Low complexity" evidence="1">
    <location>
        <begin position="154"/>
        <end position="164"/>
    </location>
</feature>
<feature type="compositionally biased region" description="Polar residues" evidence="1">
    <location>
        <begin position="170"/>
        <end position="184"/>
    </location>
</feature>
<organism evidence="3 4">
    <name type="scientific">Fusarium kuroshium</name>
    <dbReference type="NCBI Taxonomy" id="2010991"/>
    <lineage>
        <taxon>Eukaryota</taxon>
        <taxon>Fungi</taxon>
        <taxon>Dikarya</taxon>
        <taxon>Ascomycota</taxon>
        <taxon>Pezizomycotina</taxon>
        <taxon>Sordariomycetes</taxon>
        <taxon>Hypocreomycetidae</taxon>
        <taxon>Hypocreales</taxon>
        <taxon>Nectriaceae</taxon>
        <taxon>Fusarium</taxon>
        <taxon>Fusarium solani species complex</taxon>
    </lineage>
</organism>
<keyword evidence="4" id="KW-1185">Reference proteome</keyword>
<sequence length="515" mass="55660">MARQASIRLRKRGCSSGHGWGFIAADVEDPPQCIAMCRERFLRELLPKDETFERACEALGDRGGEQQQQHRRSFRALYCCDSQLCGVDNLGERGRDPNVNWFINACQEIGYHSIVDPGPPDVDYVCDPESTHEGDVHCHKVQPADRAEDEAFESVSSTSQVSTSEDATSKRSTVSETSTSAPVQSSMYDTTYSTSSDPSLVTISEPSSEEQDKKDETGLPLGVKITIAILSVVILAAVIVLVVCLLKRRKSRRNDIRRLIKHPTSPPPADSPTPLVSPTLSHTDADGVPLTPPARLRERKFLPTLSEPSLSPTSSRHRDRSGFPASPLCSPTSSNLTPRHERTPKIYSADQVPPVPMIVMTAPEGGQNDGSASFSGVTPPASVQKMPLGHGNGSPPRPPRSRDGLFKILVSPGPPPTRALPSTPPNRPSTPTKPLSSPPRKGSTVCPPAHQLTKYIVLSPEARELRDMTESYAKDAGRHSGGSWSGMAGSSLANGRSVSSPVMEEADLERLGGRY</sequence>
<feature type="compositionally biased region" description="Low complexity" evidence="1">
    <location>
        <begin position="302"/>
        <end position="314"/>
    </location>
</feature>